<keyword evidence="1" id="KW-0812">Transmembrane</keyword>
<evidence type="ECO:0000256" key="1">
    <source>
        <dbReference type="SAM" id="Phobius"/>
    </source>
</evidence>
<dbReference type="Proteomes" id="UP000555728">
    <property type="component" value="Unassembled WGS sequence"/>
</dbReference>
<keyword evidence="3" id="KW-1185">Reference proteome</keyword>
<keyword evidence="1" id="KW-1133">Transmembrane helix</keyword>
<comment type="caution">
    <text evidence="2">The sequence shown here is derived from an EMBL/GenBank/DDBJ whole genome shotgun (WGS) entry which is preliminary data.</text>
</comment>
<feature type="transmembrane region" description="Helical" evidence="1">
    <location>
        <begin position="65"/>
        <end position="86"/>
    </location>
</feature>
<organism evidence="2 3">
    <name type="scientific">Roseospira goensis</name>
    <dbReference type="NCBI Taxonomy" id="391922"/>
    <lineage>
        <taxon>Bacteria</taxon>
        <taxon>Pseudomonadati</taxon>
        <taxon>Pseudomonadota</taxon>
        <taxon>Alphaproteobacteria</taxon>
        <taxon>Rhodospirillales</taxon>
        <taxon>Rhodospirillaceae</taxon>
        <taxon>Roseospira</taxon>
    </lineage>
</organism>
<protein>
    <submittedName>
        <fullName evidence="2">ABC-type polysaccharide/polyol phosphate export permease</fullName>
    </submittedName>
</protein>
<evidence type="ECO:0000313" key="3">
    <source>
        <dbReference type="Proteomes" id="UP000555728"/>
    </source>
</evidence>
<feature type="transmembrane region" description="Helical" evidence="1">
    <location>
        <begin position="141"/>
        <end position="166"/>
    </location>
</feature>
<feature type="transmembrane region" description="Helical" evidence="1">
    <location>
        <begin position="33"/>
        <end position="53"/>
    </location>
</feature>
<feature type="transmembrane region" description="Helical" evidence="1">
    <location>
        <begin position="229"/>
        <end position="248"/>
    </location>
</feature>
<gene>
    <name evidence="2" type="ORF">GGD88_001495</name>
</gene>
<keyword evidence="1" id="KW-0472">Membrane</keyword>
<sequence length="259" mass="26072">MTPPELATLARGSFRVAAALAGRARRTRVRRGALGWAGEALGPLWPLLVYLPLVAGGALPRPDTLAPLAYAAMGYLLWSLLVDAALAPARGLAAHRAPGTAPAAALLAGGLEAAERTAVRALVLVPLALAAQGAMDPIGLLAALALLLPALALATGAGLVLALLTAPWPDAAGGAATALRLTLLPSLVLFPLPDAGWTLAATILNPLALWTDSLRTLALTGALPHPGAVLAWSAAGLLTLAVALRGLARLTPRLREAGA</sequence>
<dbReference type="AlphaFoldDB" id="A0A7W6RZU1"/>
<dbReference type="EMBL" id="JACIGI010000009">
    <property type="protein sequence ID" value="MBB4285775.1"/>
    <property type="molecule type" value="Genomic_DNA"/>
</dbReference>
<proteinExistence type="predicted"/>
<evidence type="ECO:0000313" key="2">
    <source>
        <dbReference type="EMBL" id="MBB4285775.1"/>
    </source>
</evidence>
<name>A0A7W6RZU1_9PROT</name>
<accession>A0A7W6RZU1</accession>
<reference evidence="2 3" key="1">
    <citation type="submission" date="2020-08" db="EMBL/GenBank/DDBJ databases">
        <title>Genome sequencing of Purple Non-Sulfur Bacteria from various extreme environments.</title>
        <authorList>
            <person name="Mayer M."/>
        </authorList>
    </citation>
    <scope>NUCLEOTIDE SEQUENCE [LARGE SCALE GENOMIC DNA]</scope>
    <source>
        <strain evidence="2 3">JA135</strain>
    </source>
</reference>
<dbReference type="RefSeq" id="WP_184433549.1">
    <property type="nucleotide sequence ID" value="NZ_JACIGI010000009.1"/>
</dbReference>